<feature type="domain" description="Flavin reductase like" evidence="4">
    <location>
        <begin position="8"/>
        <end position="150"/>
    </location>
</feature>
<dbReference type="SMART" id="SM00903">
    <property type="entry name" value="Flavin_Reduct"/>
    <property type="match status" value="1"/>
</dbReference>
<dbReference type="InterPro" id="IPR012349">
    <property type="entry name" value="Split_barrel_FMN-bd"/>
</dbReference>
<evidence type="ECO:0000259" key="4">
    <source>
        <dbReference type="SMART" id="SM00903"/>
    </source>
</evidence>
<evidence type="ECO:0000313" key="6">
    <source>
        <dbReference type="Proteomes" id="UP000886724"/>
    </source>
</evidence>
<dbReference type="Proteomes" id="UP000886724">
    <property type="component" value="Unassembled WGS sequence"/>
</dbReference>
<comment type="cofactor">
    <cofactor evidence="1">
        <name>FMN</name>
        <dbReference type="ChEBI" id="CHEBI:58210"/>
    </cofactor>
</comment>
<evidence type="ECO:0000256" key="2">
    <source>
        <dbReference type="ARBA" id="ARBA00022630"/>
    </source>
</evidence>
<comment type="caution">
    <text evidence="5">The sequence shown here is derived from an EMBL/GenBank/DDBJ whole genome shotgun (WGS) entry which is preliminary data.</text>
</comment>
<dbReference type="AlphaFoldDB" id="A0A9D1XL69"/>
<gene>
    <name evidence="5" type="ORF">H9980_04540</name>
</gene>
<evidence type="ECO:0000313" key="5">
    <source>
        <dbReference type="EMBL" id="HIX81226.1"/>
    </source>
</evidence>
<dbReference type="GO" id="GO:0016646">
    <property type="term" value="F:oxidoreductase activity, acting on the CH-NH group of donors, NAD or NADP as acceptor"/>
    <property type="evidence" value="ECO:0007669"/>
    <property type="project" value="UniProtKB-ARBA"/>
</dbReference>
<accession>A0A9D1XL69</accession>
<sequence length="179" mass="19937">MKNLGPVLALYPMPMVVIGANVNEKPSWTLVGHIGIVSHDSVLVSLAKPHYINKGIKETGRLSINLVNQQILKKADYVGSVSGNKVDKSEVFDYFVSDNGVPVINDSPLVIEGSVVDIYEYQNFDNFILKIENTYVDEKNLNEQGKIDYQKVAPVLFDFPNYEYLELGKVIGKCLALDD</sequence>
<dbReference type="PANTHER" id="PTHR43567">
    <property type="entry name" value="FLAVOREDOXIN-RELATED-RELATED"/>
    <property type="match status" value="1"/>
</dbReference>
<dbReference type="PANTHER" id="PTHR43567:SF1">
    <property type="entry name" value="FLAVOREDOXIN"/>
    <property type="match status" value="1"/>
</dbReference>
<comment type="similarity">
    <text evidence="3">Belongs to the flavoredoxin family.</text>
</comment>
<organism evidence="5 6">
    <name type="scientific">Candidatus Erysipelatoclostridium merdavium</name>
    <dbReference type="NCBI Taxonomy" id="2838566"/>
    <lineage>
        <taxon>Bacteria</taxon>
        <taxon>Bacillati</taxon>
        <taxon>Bacillota</taxon>
        <taxon>Erysipelotrichia</taxon>
        <taxon>Erysipelotrichales</taxon>
        <taxon>Erysipelotrichales incertae sedis</taxon>
    </lineage>
</organism>
<protein>
    <submittedName>
        <fullName evidence="5">Flavin reductase family protein</fullName>
    </submittedName>
</protein>
<reference evidence="5" key="1">
    <citation type="journal article" date="2021" name="PeerJ">
        <title>Extensive microbial diversity within the chicken gut microbiome revealed by metagenomics and culture.</title>
        <authorList>
            <person name="Gilroy R."/>
            <person name="Ravi A."/>
            <person name="Getino M."/>
            <person name="Pursley I."/>
            <person name="Horton D.L."/>
            <person name="Alikhan N.F."/>
            <person name="Baker D."/>
            <person name="Gharbi K."/>
            <person name="Hall N."/>
            <person name="Watson M."/>
            <person name="Adriaenssens E.M."/>
            <person name="Foster-Nyarko E."/>
            <person name="Jarju S."/>
            <person name="Secka A."/>
            <person name="Antonio M."/>
            <person name="Oren A."/>
            <person name="Chaudhuri R.R."/>
            <person name="La Ragione R."/>
            <person name="Hildebrand F."/>
            <person name="Pallen M.J."/>
        </authorList>
    </citation>
    <scope>NUCLEOTIDE SEQUENCE</scope>
    <source>
        <strain evidence="5">ChiGjej1B1-14440</strain>
    </source>
</reference>
<dbReference type="Gene3D" id="2.30.110.10">
    <property type="entry name" value="Electron Transport, Fmn-binding Protein, Chain A"/>
    <property type="match status" value="1"/>
</dbReference>
<dbReference type="InterPro" id="IPR052174">
    <property type="entry name" value="Flavoredoxin"/>
</dbReference>
<dbReference type="SUPFAM" id="SSF50475">
    <property type="entry name" value="FMN-binding split barrel"/>
    <property type="match status" value="1"/>
</dbReference>
<name>A0A9D1XL69_9FIRM</name>
<keyword evidence="2" id="KW-0285">Flavoprotein</keyword>
<dbReference type="InterPro" id="IPR002563">
    <property type="entry name" value="Flavin_Rdtase-like_dom"/>
</dbReference>
<dbReference type="EMBL" id="DXET01000102">
    <property type="protein sequence ID" value="HIX81226.1"/>
    <property type="molecule type" value="Genomic_DNA"/>
</dbReference>
<evidence type="ECO:0000256" key="3">
    <source>
        <dbReference type="ARBA" id="ARBA00038054"/>
    </source>
</evidence>
<reference evidence="5" key="2">
    <citation type="submission" date="2021-04" db="EMBL/GenBank/DDBJ databases">
        <authorList>
            <person name="Gilroy R."/>
        </authorList>
    </citation>
    <scope>NUCLEOTIDE SEQUENCE</scope>
    <source>
        <strain evidence="5">ChiGjej1B1-14440</strain>
    </source>
</reference>
<dbReference type="GO" id="GO:0010181">
    <property type="term" value="F:FMN binding"/>
    <property type="evidence" value="ECO:0007669"/>
    <property type="project" value="InterPro"/>
</dbReference>
<dbReference type="Pfam" id="PF01613">
    <property type="entry name" value="Flavin_Reduct"/>
    <property type="match status" value="1"/>
</dbReference>
<evidence type="ECO:0000256" key="1">
    <source>
        <dbReference type="ARBA" id="ARBA00001917"/>
    </source>
</evidence>
<proteinExistence type="inferred from homology"/>